<evidence type="ECO:0000256" key="3">
    <source>
        <dbReference type="ARBA" id="ARBA00022801"/>
    </source>
</evidence>
<protein>
    <submittedName>
        <fullName evidence="7">Arylsulfatase</fullName>
    </submittedName>
</protein>
<dbReference type="InterPro" id="IPR024607">
    <property type="entry name" value="Sulfatase_CS"/>
</dbReference>
<organism evidence="7 8">
    <name type="scientific">Pedobacter segetis</name>
    <dbReference type="NCBI Taxonomy" id="2793069"/>
    <lineage>
        <taxon>Bacteria</taxon>
        <taxon>Pseudomonadati</taxon>
        <taxon>Bacteroidota</taxon>
        <taxon>Sphingobacteriia</taxon>
        <taxon>Sphingobacteriales</taxon>
        <taxon>Sphingobacteriaceae</taxon>
        <taxon>Pedobacter</taxon>
    </lineage>
</organism>
<dbReference type="RefSeq" id="WP_200586691.1">
    <property type="nucleotide sequence ID" value="NZ_JAEHFY010000016.1"/>
</dbReference>
<evidence type="ECO:0000256" key="2">
    <source>
        <dbReference type="ARBA" id="ARBA00022723"/>
    </source>
</evidence>
<dbReference type="PANTHER" id="PTHR42693:SF53">
    <property type="entry name" value="ENDO-4-O-SULFATASE"/>
    <property type="match status" value="1"/>
</dbReference>
<name>A0ABS1BLN3_9SPHI</name>
<keyword evidence="5" id="KW-0732">Signal</keyword>
<accession>A0ABS1BLN3</accession>
<dbReference type="CDD" id="cd16025">
    <property type="entry name" value="PAS_like"/>
    <property type="match status" value="1"/>
</dbReference>
<dbReference type="EMBL" id="JAEHFY010000016">
    <property type="protein sequence ID" value="MBK0383697.1"/>
    <property type="molecule type" value="Genomic_DNA"/>
</dbReference>
<evidence type="ECO:0000259" key="6">
    <source>
        <dbReference type="Pfam" id="PF00884"/>
    </source>
</evidence>
<dbReference type="InterPro" id="IPR017850">
    <property type="entry name" value="Alkaline_phosphatase_core_sf"/>
</dbReference>
<evidence type="ECO:0000256" key="4">
    <source>
        <dbReference type="ARBA" id="ARBA00022837"/>
    </source>
</evidence>
<dbReference type="SUPFAM" id="SSF53649">
    <property type="entry name" value="Alkaline phosphatase-like"/>
    <property type="match status" value="1"/>
</dbReference>
<gene>
    <name evidence="7" type="ORF">I5M32_12080</name>
</gene>
<dbReference type="InterPro" id="IPR050738">
    <property type="entry name" value="Sulfatase"/>
</dbReference>
<keyword evidence="4" id="KW-0106">Calcium</keyword>
<dbReference type="Proteomes" id="UP000660024">
    <property type="component" value="Unassembled WGS sequence"/>
</dbReference>
<feature type="signal peptide" evidence="5">
    <location>
        <begin position="1"/>
        <end position="27"/>
    </location>
</feature>
<dbReference type="InterPro" id="IPR000917">
    <property type="entry name" value="Sulfatase_N"/>
</dbReference>
<feature type="domain" description="Sulfatase N-terminal" evidence="6">
    <location>
        <begin position="32"/>
        <end position="396"/>
    </location>
</feature>
<keyword evidence="8" id="KW-1185">Reference proteome</keyword>
<reference evidence="7 8" key="1">
    <citation type="submission" date="2020-12" db="EMBL/GenBank/DDBJ databases">
        <title>Bacterial novel species Pedobacter sp. SD-b isolated from soil.</title>
        <authorList>
            <person name="Jung H.-Y."/>
        </authorList>
    </citation>
    <scope>NUCLEOTIDE SEQUENCE [LARGE SCALE GENOMIC DNA]</scope>
    <source>
        <strain evidence="7 8">SD-b</strain>
    </source>
</reference>
<dbReference type="PROSITE" id="PS00149">
    <property type="entry name" value="SULFATASE_2"/>
    <property type="match status" value="1"/>
</dbReference>
<keyword evidence="2" id="KW-0479">Metal-binding</keyword>
<evidence type="ECO:0000313" key="7">
    <source>
        <dbReference type="EMBL" id="MBK0383697.1"/>
    </source>
</evidence>
<feature type="chain" id="PRO_5045683130" evidence="5">
    <location>
        <begin position="28"/>
        <end position="535"/>
    </location>
</feature>
<dbReference type="Gene3D" id="3.30.1120.10">
    <property type="match status" value="1"/>
</dbReference>
<evidence type="ECO:0000256" key="1">
    <source>
        <dbReference type="ARBA" id="ARBA00008779"/>
    </source>
</evidence>
<keyword evidence="3" id="KW-0378">Hydrolase</keyword>
<comment type="similarity">
    <text evidence="1">Belongs to the sulfatase family.</text>
</comment>
<sequence>MKYKTKNSLKMLFVLMPMLLCVTSDFAQTKKPNIIFILADDLGYSDVGAYGGEIHTPNLDKMAEEGVKLTNMHNASMCILSRSSLLTGKWWPKAGKGITNGENIAQQLKKEGYHTGLVGKWHLNGEPNDKGFDYFFGYLSGFSNYFKGSPDYRSNRVPFKNFPADYYSTDYFTDRAIDFINPANNKGKPFFLYLSFQSPHNPLQAPKEDIMKYRGSYLKGWQAVREARLKRQIQLGIVDAGTPVPAYPLNLPSWDSLTPRQKDLEDLRMSVYAAMVERMDKGIGRLLGALKKNRQAGNTFVVFLSDNGTDSFSVVDKVMLKRGLLPGDVASNYQPGTGWAYAAVTPYRLYKISQNGGGITTGAIAWGPGIFKQSGTSINNALHIVDVVPTVLDMVNAENITTSFKDSLSGKSFYGLLNGGKFNRKGPMYFQYRDNRAIRTNSWDLVEVDEDGWELYDIKRDPYEADDLSGKYPEVVKSLSANWLNWWKTENHTNKYVPESTKHDYNYKPQGDRGSGALYIPSAMPDSLSHKYPLK</sequence>
<comment type="caution">
    <text evidence="7">The sequence shown here is derived from an EMBL/GenBank/DDBJ whole genome shotgun (WGS) entry which is preliminary data.</text>
</comment>
<dbReference type="Pfam" id="PF00884">
    <property type="entry name" value="Sulfatase"/>
    <property type="match status" value="1"/>
</dbReference>
<evidence type="ECO:0000256" key="5">
    <source>
        <dbReference type="SAM" id="SignalP"/>
    </source>
</evidence>
<proteinExistence type="inferred from homology"/>
<dbReference type="PANTHER" id="PTHR42693">
    <property type="entry name" value="ARYLSULFATASE FAMILY MEMBER"/>
    <property type="match status" value="1"/>
</dbReference>
<evidence type="ECO:0000313" key="8">
    <source>
        <dbReference type="Proteomes" id="UP000660024"/>
    </source>
</evidence>
<dbReference type="Gene3D" id="3.40.720.10">
    <property type="entry name" value="Alkaline Phosphatase, subunit A"/>
    <property type="match status" value="1"/>
</dbReference>